<feature type="compositionally biased region" description="Basic and acidic residues" evidence="1">
    <location>
        <begin position="88"/>
        <end position="103"/>
    </location>
</feature>
<proteinExistence type="predicted"/>
<evidence type="ECO:0000313" key="2">
    <source>
        <dbReference type="EMBL" id="WAL67217.1"/>
    </source>
</evidence>
<accession>A0ABY7B4H5</accession>
<dbReference type="RefSeq" id="WP_268757340.1">
    <property type="nucleotide sequence ID" value="NZ_CP113836.1"/>
</dbReference>
<organism evidence="2 3">
    <name type="scientific">Amycolatopsis cynarae</name>
    <dbReference type="NCBI Taxonomy" id="2995223"/>
    <lineage>
        <taxon>Bacteria</taxon>
        <taxon>Bacillati</taxon>
        <taxon>Actinomycetota</taxon>
        <taxon>Actinomycetes</taxon>
        <taxon>Pseudonocardiales</taxon>
        <taxon>Pseudonocardiaceae</taxon>
        <taxon>Amycolatopsis</taxon>
    </lineage>
</organism>
<dbReference type="EMBL" id="CP113836">
    <property type="protein sequence ID" value="WAL67217.1"/>
    <property type="molecule type" value="Genomic_DNA"/>
</dbReference>
<evidence type="ECO:0000313" key="3">
    <source>
        <dbReference type="Proteomes" id="UP001163203"/>
    </source>
</evidence>
<protein>
    <submittedName>
        <fullName evidence="2">Uncharacterized protein</fullName>
    </submittedName>
</protein>
<sequence>MIQPKTTLVVATTVREWLHDFLAHTGGVATSDDVMKAGQKAGYSPDQLKRAKKPKDGYPKVHSHKTGMGSGWVWSLAADTEGSTKSAKRAEVENPRSSPEHTEGSTTGATLGNVLPSLPSDAGPVAQRPPYPCDECGEPVFSPVGGRLHTACEKKRKAAS</sequence>
<feature type="region of interest" description="Disordered" evidence="1">
    <location>
        <begin position="47"/>
        <end position="137"/>
    </location>
</feature>
<name>A0ABY7B4H5_9PSEU</name>
<gene>
    <name evidence="2" type="ORF">ORV05_05360</name>
</gene>
<keyword evidence="3" id="KW-1185">Reference proteome</keyword>
<evidence type="ECO:0000256" key="1">
    <source>
        <dbReference type="SAM" id="MobiDB-lite"/>
    </source>
</evidence>
<dbReference type="Proteomes" id="UP001163203">
    <property type="component" value="Chromosome"/>
</dbReference>
<reference evidence="2" key="1">
    <citation type="submission" date="2022-11" db="EMBL/GenBank/DDBJ databases">
        <authorList>
            <person name="Mo P."/>
        </authorList>
    </citation>
    <scope>NUCLEOTIDE SEQUENCE</scope>
    <source>
        <strain evidence="2">HUAS 11-8</strain>
    </source>
</reference>